<comment type="function">
    <text evidence="1 9">Accessory subunit of the mitochondrial membrane respiratory chain NADH dehydrogenase (Complex I), that is believed not to be involved in catalysis. Complex I functions in the transfer of electrons from NADH to the respiratory chain. The immediate electron acceptor for the enzyme is believed to be ubiquinone.</text>
</comment>
<evidence type="ECO:0000256" key="6">
    <source>
        <dbReference type="ARBA" id="ARBA00022982"/>
    </source>
</evidence>
<keyword evidence="9" id="KW-0999">Mitochondrion inner membrane</keyword>
<dbReference type="PIRSF" id="PIRSF017016">
    <property type="entry name" value="NDUA8"/>
    <property type="match status" value="1"/>
</dbReference>
<dbReference type="PANTHER" id="PTHR13344">
    <property type="entry name" value="NADH-UBIQUINONE OXIDOREDUCTASE"/>
    <property type="match status" value="1"/>
</dbReference>
<sequence length="176" mass="20065">MVITDKVELPTFEELEMQEVDLSTATLMAAAPHLGLRCEEVNNEFMLCRQETGDPRACLPLGKEVTSCTLTFFRHLKATCRDEFAQYANCIDKSSGDFSLSQCRNTQAVLDKCILDKMCVQRPDFGYFTRARVHETQRPRVEGEEGCCVEGAVPRLPDDAPRPRARFNSRYHYMTE</sequence>
<dbReference type="GO" id="GO:0005743">
    <property type="term" value="C:mitochondrial inner membrane"/>
    <property type="evidence" value="ECO:0007669"/>
    <property type="project" value="UniProtKB-SubCell"/>
</dbReference>
<dbReference type="PANTHER" id="PTHR13344:SF0">
    <property type="entry name" value="NADH DEHYDROGENASE [UBIQUINONE] 1 ALPHA SUBCOMPLEX SUBUNIT 8"/>
    <property type="match status" value="1"/>
</dbReference>
<comment type="subcellular location">
    <subcellularLocation>
        <location evidence="9">Mitochondrion inner membrane</location>
    </subcellularLocation>
</comment>
<evidence type="ECO:0000256" key="3">
    <source>
        <dbReference type="ARBA" id="ARBA00022448"/>
    </source>
</evidence>
<keyword evidence="4 9" id="KW-0679">Respiratory chain</keyword>
<dbReference type="AlphaFoldDB" id="A0A8S4FYM6"/>
<proteinExistence type="inferred from homology"/>
<evidence type="ECO:0000256" key="5">
    <source>
        <dbReference type="ARBA" id="ARBA00022737"/>
    </source>
</evidence>
<keyword evidence="7 9" id="KW-0496">Mitochondrion</keyword>
<keyword evidence="6 9" id="KW-0249">Electron transport</keyword>
<organism evidence="10 11">
    <name type="scientific">Plutella xylostella</name>
    <name type="common">Diamondback moth</name>
    <name type="synonym">Plutella maculipennis</name>
    <dbReference type="NCBI Taxonomy" id="51655"/>
    <lineage>
        <taxon>Eukaryota</taxon>
        <taxon>Metazoa</taxon>
        <taxon>Ecdysozoa</taxon>
        <taxon>Arthropoda</taxon>
        <taxon>Hexapoda</taxon>
        <taxon>Insecta</taxon>
        <taxon>Pterygota</taxon>
        <taxon>Neoptera</taxon>
        <taxon>Endopterygota</taxon>
        <taxon>Lepidoptera</taxon>
        <taxon>Glossata</taxon>
        <taxon>Ditrysia</taxon>
        <taxon>Yponomeutoidea</taxon>
        <taxon>Plutellidae</taxon>
        <taxon>Plutella</taxon>
    </lineage>
</organism>
<evidence type="ECO:0000256" key="8">
    <source>
        <dbReference type="ARBA" id="ARBA00023157"/>
    </source>
</evidence>
<keyword evidence="11" id="KW-1185">Reference proteome</keyword>
<evidence type="ECO:0000313" key="10">
    <source>
        <dbReference type="EMBL" id="CAG9132874.1"/>
    </source>
</evidence>
<dbReference type="GO" id="GO:0006120">
    <property type="term" value="P:mitochondrial electron transport, NADH to ubiquinone"/>
    <property type="evidence" value="ECO:0007669"/>
    <property type="project" value="InterPro"/>
</dbReference>
<protein>
    <recommendedName>
        <fullName evidence="9">NADH dehydrogenase [ubiquinone] 1 alpha subcomplex subunit 8</fullName>
    </recommendedName>
</protein>
<evidence type="ECO:0000313" key="11">
    <source>
        <dbReference type="Proteomes" id="UP000653454"/>
    </source>
</evidence>
<evidence type="ECO:0000256" key="2">
    <source>
        <dbReference type="ARBA" id="ARBA00010705"/>
    </source>
</evidence>
<gene>
    <name evidence="10" type="ORF">PLXY2_LOCUS11110</name>
</gene>
<reference evidence="10" key="1">
    <citation type="submission" date="2020-11" db="EMBL/GenBank/DDBJ databases">
        <authorList>
            <person name="Whiteford S."/>
        </authorList>
    </citation>
    <scope>NUCLEOTIDE SEQUENCE</scope>
</reference>
<evidence type="ECO:0000256" key="7">
    <source>
        <dbReference type="ARBA" id="ARBA00023128"/>
    </source>
</evidence>
<dbReference type="Proteomes" id="UP000653454">
    <property type="component" value="Unassembled WGS sequence"/>
</dbReference>
<comment type="similarity">
    <text evidence="2 9">Belongs to the complex I NDUFA8 subunit family.</text>
</comment>
<dbReference type="EMBL" id="CAJHNJ030000054">
    <property type="protein sequence ID" value="CAG9132874.1"/>
    <property type="molecule type" value="Genomic_DNA"/>
</dbReference>
<keyword evidence="5" id="KW-0677">Repeat</keyword>
<evidence type="ECO:0000256" key="9">
    <source>
        <dbReference type="PIRNR" id="PIRNR017016"/>
    </source>
</evidence>
<name>A0A8S4FYM6_PLUXY</name>
<evidence type="ECO:0000256" key="1">
    <source>
        <dbReference type="ARBA" id="ARBA00003195"/>
    </source>
</evidence>
<evidence type="ECO:0000256" key="4">
    <source>
        <dbReference type="ARBA" id="ARBA00022660"/>
    </source>
</evidence>
<keyword evidence="8" id="KW-1015">Disulfide bond</keyword>
<comment type="caution">
    <text evidence="10">The sequence shown here is derived from an EMBL/GenBank/DDBJ whole genome shotgun (WGS) entry which is preliminary data.</text>
</comment>
<dbReference type="InterPro" id="IPR016680">
    <property type="entry name" value="NDUFA8"/>
</dbReference>
<accession>A0A8S4FYM6</accession>
<keyword evidence="9" id="KW-0472">Membrane</keyword>
<keyword evidence="3 9" id="KW-0813">Transport</keyword>